<dbReference type="EMBL" id="JABCQL010000060">
    <property type="protein sequence ID" value="MBF0857499.1"/>
    <property type="molecule type" value="Genomic_DNA"/>
</dbReference>
<reference evidence="1" key="2">
    <citation type="submission" date="2023-10" db="EMBL/GenBank/DDBJ databases">
        <title>Description of novel Gluconobacter species.</title>
        <authorList>
            <person name="Cleenwerck I."/>
            <person name="Cnockaert M."/>
            <person name="Borremans W."/>
            <person name="Wieme A.D."/>
            <person name="De Vuyst L."/>
            <person name="Vandamme P."/>
        </authorList>
    </citation>
    <scope>NUCLEOTIDE SEQUENCE</scope>
    <source>
        <strain evidence="1">LMG1408</strain>
    </source>
</reference>
<evidence type="ECO:0000313" key="2">
    <source>
        <dbReference type="Proteomes" id="UP000603665"/>
    </source>
</evidence>
<dbReference type="AlphaFoldDB" id="A0AB35ARD1"/>
<dbReference type="Gene3D" id="1.10.10.10">
    <property type="entry name" value="Winged helix-like DNA-binding domain superfamily/Winged helix DNA-binding domain"/>
    <property type="match status" value="1"/>
</dbReference>
<evidence type="ECO:0000313" key="1">
    <source>
        <dbReference type="EMBL" id="MBF0857499.1"/>
    </source>
</evidence>
<gene>
    <name evidence="1" type="ORF">HKD20_13575</name>
</gene>
<name>A0AB35ARD1_GLUOY</name>
<dbReference type="Pfam" id="PF13730">
    <property type="entry name" value="HTH_36"/>
    <property type="match status" value="1"/>
</dbReference>
<dbReference type="Proteomes" id="UP000603665">
    <property type="component" value="Unassembled WGS sequence"/>
</dbReference>
<accession>A0AB35ARD1</accession>
<protein>
    <submittedName>
        <fullName evidence="1">Helix-turn-helix domain-containing protein</fullName>
    </submittedName>
</protein>
<reference evidence="1" key="1">
    <citation type="submission" date="2020-04" db="EMBL/GenBank/DDBJ databases">
        <authorList>
            <person name="Sombolestani A."/>
        </authorList>
    </citation>
    <scope>NUCLEOTIDE SEQUENCE</scope>
    <source>
        <strain evidence="1">LMG1408</strain>
    </source>
</reference>
<dbReference type="InterPro" id="IPR036388">
    <property type="entry name" value="WH-like_DNA-bd_sf"/>
</dbReference>
<sequence>MTTFPAQLWTLSQSKQITATTHLVLQALASFQGHRGLFPSHESIAARAGCSVRSVIRALETAYRLGIVERTRQRQRVSGRVCNGPNRYRLIVKPLEQARAAAAHAAQRLRDALARRKQAFLSKCQNGSGLYSQRDIFSYRPRSKSEWLDVIASWAAETPPKPSPG</sequence>
<comment type="caution">
    <text evidence="1">The sequence shown here is derived from an EMBL/GenBank/DDBJ whole genome shotgun (WGS) entry which is preliminary data.</text>
</comment>
<organism evidence="1 2">
    <name type="scientific">Gluconobacter oxydans</name>
    <name type="common">Gluconobacter suboxydans</name>
    <dbReference type="NCBI Taxonomy" id="442"/>
    <lineage>
        <taxon>Bacteria</taxon>
        <taxon>Pseudomonadati</taxon>
        <taxon>Pseudomonadota</taxon>
        <taxon>Alphaproteobacteria</taxon>
        <taxon>Acetobacterales</taxon>
        <taxon>Acetobacteraceae</taxon>
        <taxon>Gluconobacter</taxon>
    </lineage>
</organism>
<proteinExistence type="predicted"/>